<dbReference type="PANTHER" id="PTHR43042:SF3">
    <property type="entry name" value="RIBOSOMAL RNA LARGE SUBUNIT METHYLTRANSFERASE YWBD-RELATED"/>
    <property type="match status" value="1"/>
</dbReference>
<dbReference type="KEGG" id="tpav:HRQ91_04030"/>
<evidence type="ECO:0000256" key="1">
    <source>
        <dbReference type="ARBA" id="ARBA00022603"/>
    </source>
</evidence>
<dbReference type="Proteomes" id="UP000671908">
    <property type="component" value="Chromosome"/>
</dbReference>
<sequence>MQKEYETQVLNDRDAMKKTAERRYLNMFLYERPYEKSYHEEKSWLTAMAKAASEILQIDLTHIIIKMRRRSKGGSQYANYADSVLSEVLSGENVQNMTAATFASGADGEINLINTKEVPDIFTVSNKRAAAAGIVQEHGLLFTVDLLKHLDSGLFLDHRPLRRIICETSKEKSVLNLFCYTGSFSVYAAAGEARMVESVDLSNAYLSLAKKNMKLNGFRSDDKYVFTRSDVIKFLEQKAALMHSPGSQGFDIIILDPPTFSNSKSSQSVLDINRDWPYMVNMCVSLLNNGGVLYFSTNSRRLVFDISKIYCSSGERNFKEKGNIGCSLHAGSSSALGLLTHSPSARSPIAGEPHNRDSRDSLLSRGLLARNTIARDSRAIEVEDISLKTVPEDFRNVKIHRCWKITV</sequence>
<dbReference type="InterPro" id="IPR019614">
    <property type="entry name" value="SAM-dep_methyl-trfase"/>
</dbReference>
<evidence type="ECO:0000256" key="2">
    <source>
        <dbReference type="ARBA" id="ARBA00022679"/>
    </source>
</evidence>
<evidence type="ECO:0000259" key="4">
    <source>
        <dbReference type="Pfam" id="PF10672"/>
    </source>
</evidence>
<accession>A0A975F5Z5</accession>
<dbReference type="SUPFAM" id="SSF53335">
    <property type="entry name" value="S-adenosyl-L-methionine-dependent methyltransferases"/>
    <property type="match status" value="1"/>
</dbReference>
<dbReference type="InterPro" id="IPR029063">
    <property type="entry name" value="SAM-dependent_MTases_sf"/>
</dbReference>
<keyword evidence="1 5" id="KW-0489">Methyltransferase</keyword>
<protein>
    <submittedName>
        <fullName evidence="5">Class I SAM-dependent methyltransferase</fullName>
    </submittedName>
</protein>
<gene>
    <name evidence="5" type="ORF">HRQ91_04030</name>
</gene>
<evidence type="ECO:0000313" key="6">
    <source>
        <dbReference type="Proteomes" id="UP000671908"/>
    </source>
</evidence>
<reference evidence="5 6" key="1">
    <citation type="journal article" date="2021" name="Microbiol. Resour. Announc.">
        <title>Complete Genome Sequences of Three Human Oral Treponema parvum Isolates.</title>
        <authorList>
            <person name="Zeng H."/>
            <person name="Watt R.M."/>
        </authorList>
    </citation>
    <scope>NUCLEOTIDE SEQUENCE [LARGE SCALE GENOMIC DNA]</scope>
    <source>
        <strain evidence="5 6">ATCC 700770</strain>
    </source>
</reference>
<dbReference type="CDD" id="cd02440">
    <property type="entry name" value="AdoMet_MTases"/>
    <property type="match status" value="1"/>
</dbReference>
<keyword evidence="3" id="KW-0949">S-adenosyl-L-methionine</keyword>
<organism evidence="5 6">
    <name type="scientific">Treponema parvum</name>
    <dbReference type="NCBI Taxonomy" id="138851"/>
    <lineage>
        <taxon>Bacteria</taxon>
        <taxon>Pseudomonadati</taxon>
        <taxon>Spirochaetota</taxon>
        <taxon>Spirochaetia</taxon>
        <taxon>Spirochaetales</taxon>
        <taxon>Treponemataceae</taxon>
        <taxon>Treponema</taxon>
    </lineage>
</organism>
<evidence type="ECO:0000256" key="3">
    <source>
        <dbReference type="ARBA" id="ARBA00022691"/>
    </source>
</evidence>
<dbReference type="EMBL" id="CP054142">
    <property type="protein sequence ID" value="QTQ15116.1"/>
    <property type="molecule type" value="Genomic_DNA"/>
</dbReference>
<feature type="domain" description="S-adenosylmethionine-dependent methyltransferase" evidence="4">
    <location>
        <begin position="131"/>
        <end position="298"/>
    </location>
</feature>
<dbReference type="GO" id="GO:0032259">
    <property type="term" value="P:methylation"/>
    <property type="evidence" value="ECO:0007669"/>
    <property type="project" value="UniProtKB-KW"/>
</dbReference>
<proteinExistence type="predicted"/>
<evidence type="ECO:0000313" key="5">
    <source>
        <dbReference type="EMBL" id="QTQ15116.1"/>
    </source>
</evidence>
<keyword evidence="6" id="KW-1185">Reference proteome</keyword>
<dbReference type="AlphaFoldDB" id="A0A975F5Z5"/>
<dbReference type="Gene3D" id="3.40.50.150">
    <property type="entry name" value="Vaccinia Virus protein VP39"/>
    <property type="match status" value="1"/>
</dbReference>
<keyword evidence="2" id="KW-0808">Transferase</keyword>
<dbReference type="PANTHER" id="PTHR43042">
    <property type="entry name" value="SAM-DEPENDENT METHYLTRANSFERASE"/>
    <property type="match status" value="1"/>
</dbReference>
<dbReference type="GO" id="GO:0008168">
    <property type="term" value="F:methyltransferase activity"/>
    <property type="evidence" value="ECO:0007669"/>
    <property type="project" value="UniProtKB-KW"/>
</dbReference>
<name>A0A975F5Z5_9SPIR</name>
<dbReference type="Pfam" id="PF10672">
    <property type="entry name" value="Methyltrans_SAM"/>
    <property type="match status" value="1"/>
</dbReference>